<accession>A0A368H2S6</accession>
<evidence type="ECO:0000313" key="2">
    <source>
        <dbReference type="EMBL" id="RCN49919.1"/>
    </source>
</evidence>
<proteinExistence type="predicted"/>
<keyword evidence="3" id="KW-1185">Reference proteome</keyword>
<evidence type="ECO:0000256" key="1">
    <source>
        <dbReference type="SAM" id="MobiDB-lite"/>
    </source>
</evidence>
<name>A0A368H2S6_ANCCA</name>
<feature type="region of interest" description="Disordered" evidence="1">
    <location>
        <begin position="37"/>
        <end position="59"/>
    </location>
</feature>
<reference evidence="2 3" key="1">
    <citation type="submission" date="2014-10" db="EMBL/GenBank/DDBJ databases">
        <title>Draft genome of the hookworm Ancylostoma caninum.</title>
        <authorList>
            <person name="Mitreva M."/>
        </authorList>
    </citation>
    <scope>NUCLEOTIDE SEQUENCE [LARGE SCALE GENOMIC DNA]</scope>
    <source>
        <strain evidence="2 3">Baltimore</strain>
    </source>
</reference>
<sequence length="59" mass="6736">MKTTAEANLHQFIHLEDRDISYEEQPIYEDISNSIERSTESVTHTGMAAATPVQEESQR</sequence>
<protein>
    <submittedName>
        <fullName evidence="2">Uncharacterized protein</fullName>
    </submittedName>
</protein>
<gene>
    <name evidence="2" type="ORF">ANCCAN_03955</name>
</gene>
<dbReference type="EMBL" id="JOJR01000028">
    <property type="protein sequence ID" value="RCN49919.1"/>
    <property type="molecule type" value="Genomic_DNA"/>
</dbReference>
<organism evidence="2 3">
    <name type="scientific">Ancylostoma caninum</name>
    <name type="common">Dog hookworm</name>
    <dbReference type="NCBI Taxonomy" id="29170"/>
    <lineage>
        <taxon>Eukaryota</taxon>
        <taxon>Metazoa</taxon>
        <taxon>Ecdysozoa</taxon>
        <taxon>Nematoda</taxon>
        <taxon>Chromadorea</taxon>
        <taxon>Rhabditida</taxon>
        <taxon>Rhabditina</taxon>
        <taxon>Rhabditomorpha</taxon>
        <taxon>Strongyloidea</taxon>
        <taxon>Ancylostomatidae</taxon>
        <taxon>Ancylostomatinae</taxon>
        <taxon>Ancylostoma</taxon>
    </lineage>
</organism>
<dbReference type="AlphaFoldDB" id="A0A368H2S6"/>
<dbReference type="Proteomes" id="UP000252519">
    <property type="component" value="Unassembled WGS sequence"/>
</dbReference>
<comment type="caution">
    <text evidence="2">The sequence shown here is derived from an EMBL/GenBank/DDBJ whole genome shotgun (WGS) entry which is preliminary data.</text>
</comment>
<evidence type="ECO:0000313" key="3">
    <source>
        <dbReference type="Proteomes" id="UP000252519"/>
    </source>
</evidence>